<feature type="region of interest" description="Disordered" evidence="10">
    <location>
        <begin position="385"/>
        <end position="420"/>
    </location>
</feature>
<evidence type="ECO:0000256" key="8">
    <source>
        <dbReference type="ARBA" id="ARBA00093768"/>
    </source>
</evidence>
<dbReference type="InterPro" id="IPR015395">
    <property type="entry name" value="C-myb_C"/>
</dbReference>
<dbReference type="InterPro" id="IPR017930">
    <property type="entry name" value="Myb_dom"/>
</dbReference>
<proteinExistence type="predicted"/>
<feature type="compositionally biased region" description="Polar residues" evidence="10">
    <location>
        <begin position="479"/>
        <end position="505"/>
    </location>
</feature>
<dbReference type="GO" id="GO:0000981">
    <property type="term" value="F:DNA-binding transcription factor activity, RNA polymerase II-specific"/>
    <property type="evidence" value="ECO:0007669"/>
    <property type="project" value="TreeGrafter"/>
</dbReference>
<keyword evidence="5" id="KW-0010">Activator</keyword>
<dbReference type="SUPFAM" id="SSF46689">
    <property type="entry name" value="Homeodomain-like"/>
    <property type="match status" value="2"/>
</dbReference>
<dbReference type="PANTHER" id="PTHR45614:SF5">
    <property type="entry name" value="TRANSCRIPTIONAL ACTIVATOR MYB"/>
    <property type="match status" value="1"/>
</dbReference>
<dbReference type="Proteomes" id="UP001178508">
    <property type="component" value="Chromosome 17"/>
</dbReference>
<organism evidence="13 14">
    <name type="scientific">Xyrichtys novacula</name>
    <name type="common">Pearly razorfish</name>
    <name type="synonym">Hemipteronotus novacula</name>
    <dbReference type="NCBI Taxonomy" id="13765"/>
    <lineage>
        <taxon>Eukaryota</taxon>
        <taxon>Metazoa</taxon>
        <taxon>Chordata</taxon>
        <taxon>Craniata</taxon>
        <taxon>Vertebrata</taxon>
        <taxon>Euteleostomi</taxon>
        <taxon>Actinopterygii</taxon>
        <taxon>Neopterygii</taxon>
        <taxon>Teleostei</taxon>
        <taxon>Neoteleostei</taxon>
        <taxon>Acanthomorphata</taxon>
        <taxon>Eupercaria</taxon>
        <taxon>Labriformes</taxon>
        <taxon>Labridae</taxon>
        <taxon>Xyrichtys</taxon>
    </lineage>
</organism>
<name>A0AAV1GXF3_XYRNO</name>
<comment type="function">
    <text evidence="8">Transcriptional activator; DNA-binding protein that specifically recognize the sequence 5'-YAAC[GT]G-3'. Plays an important role in the control of proliferation and differentiation of hematopoietic progenitor cells.</text>
</comment>
<dbReference type="GO" id="GO:0005634">
    <property type="term" value="C:nucleus"/>
    <property type="evidence" value="ECO:0007669"/>
    <property type="project" value="UniProtKB-SubCell"/>
</dbReference>
<dbReference type="PROSITE" id="PS51294">
    <property type="entry name" value="HTH_MYB"/>
    <property type="match status" value="3"/>
</dbReference>
<dbReference type="PROSITE" id="PS50090">
    <property type="entry name" value="MYB_LIKE"/>
    <property type="match status" value="3"/>
</dbReference>
<evidence type="ECO:0000256" key="2">
    <source>
        <dbReference type="ARBA" id="ARBA00022737"/>
    </source>
</evidence>
<dbReference type="PANTHER" id="PTHR45614">
    <property type="entry name" value="MYB PROTEIN-RELATED"/>
    <property type="match status" value="1"/>
</dbReference>
<evidence type="ECO:0000313" key="14">
    <source>
        <dbReference type="Proteomes" id="UP001178508"/>
    </source>
</evidence>
<feature type="compositionally biased region" description="Low complexity" evidence="10">
    <location>
        <begin position="387"/>
        <end position="415"/>
    </location>
</feature>
<protein>
    <recommendedName>
        <fullName evidence="9">Transcriptional activator Myb</fullName>
    </recommendedName>
</protein>
<keyword evidence="4" id="KW-0238">DNA-binding</keyword>
<keyword evidence="2" id="KW-0677">Repeat</keyword>
<evidence type="ECO:0000256" key="9">
    <source>
        <dbReference type="ARBA" id="ARBA00093793"/>
    </source>
</evidence>
<evidence type="ECO:0000256" key="10">
    <source>
        <dbReference type="SAM" id="MobiDB-lite"/>
    </source>
</evidence>
<comment type="subcellular location">
    <subcellularLocation>
        <location evidence="1">Nucleus</location>
    </subcellularLocation>
</comment>
<evidence type="ECO:0000313" key="13">
    <source>
        <dbReference type="EMBL" id="CAJ1078208.1"/>
    </source>
</evidence>
<dbReference type="Pfam" id="PF07988">
    <property type="entry name" value="LMSTEN"/>
    <property type="match status" value="1"/>
</dbReference>
<evidence type="ECO:0000259" key="12">
    <source>
        <dbReference type="PROSITE" id="PS51294"/>
    </source>
</evidence>
<accession>A0AAV1GXF3</accession>
<evidence type="ECO:0000259" key="11">
    <source>
        <dbReference type="PROSITE" id="PS50090"/>
    </source>
</evidence>
<evidence type="ECO:0000256" key="1">
    <source>
        <dbReference type="ARBA" id="ARBA00004123"/>
    </source>
</evidence>
<dbReference type="InterPro" id="IPR012642">
    <property type="entry name" value="Tscrpt_reg_Wos2-domain"/>
</dbReference>
<gene>
    <name evidence="13" type="ORF">XNOV1_A034225</name>
</gene>
<keyword evidence="14" id="KW-1185">Reference proteome</keyword>
<keyword evidence="7" id="KW-0539">Nucleus</keyword>
<feature type="domain" description="HTH myb-type" evidence="12">
    <location>
        <begin position="66"/>
        <end position="117"/>
    </location>
</feature>
<evidence type="ECO:0000256" key="3">
    <source>
        <dbReference type="ARBA" id="ARBA00023015"/>
    </source>
</evidence>
<evidence type="ECO:0000256" key="7">
    <source>
        <dbReference type="ARBA" id="ARBA00023242"/>
    </source>
</evidence>
<dbReference type="EMBL" id="OY660880">
    <property type="protein sequence ID" value="CAJ1078208.1"/>
    <property type="molecule type" value="Genomic_DNA"/>
</dbReference>
<keyword evidence="6" id="KW-0804">Transcription</keyword>
<evidence type="ECO:0000256" key="4">
    <source>
        <dbReference type="ARBA" id="ARBA00023125"/>
    </source>
</evidence>
<feature type="domain" description="HTH myb-type" evidence="12">
    <location>
        <begin position="118"/>
        <end position="173"/>
    </location>
</feature>
<reference evidence="13" key="1">
    <citation type="submission" date="2023-08" db="EMBL/GenBank/DDBJ databases">
        <authorList>
            <person name="Alioto T."/>
            <person name="Alioto T."/>
            <person name="Gomez Garrido J."/>
        </authorList>
    </citation>
    <scope>NUCLEOTIDE SEQUENCE</scope>
</reference>
<dbReference type="Pfam" id="PF00249">
    <property type="entry name" value="Myb_DNA-binding"/>
    <property type="match status" value="3"/>
</dbReference>
<dbReference type="FunFam" id="1.10.10.60:FF:000010">
    <property type="entry name" value="Transcriptional activator Myb isoform A"/>
    <property type="match status" value="1"/>
</dbReference>
<dbReference type="SMART" id="SM00717">
    <property type="entry name" value="SANT"/>
    <property type="match status" value="3"/>
</dbReference>
<dbReference type="Gene3D" id="1.10.10.60">
    <property type="entry name" value="Homeodomain-like"/>
    <property type="match status" value="3"/>
</dbReference>
<evidence type="ECO:0000256" key="6">
    <source>
        <dbReference type="ARBA" id="ARBA00023163"/>
    </source>
</evidence>
<dbReference type="FunFam" id="1.10.10.60:FF:000016">
    <property type="entry name" value="Transcriptional activator Myb isoform A"/>
    <property type="match status" value="1"/>
</dbReference>
<feature type="domain" description="Myb-like" evidence="11">
    <location>
        <begin position="66"/>
        <end position="117"/>
    </location>
</feature>
<feature type="domain" description="Myb-like" evidence="11">
    <location>
        <begin position="118"/>
        <end position="169"/>
    </location>
</feature>
<dbReference type="InterPro" id="IPR050560">
    <property type="entry name" value="MYB_TF"/>
</dbReference>
<feature type="domain" description="Myb-like" evidence="11">
    <location>
        <begin position="170"/>
        <end position="220"/>
    </location>
</feature>
<dbReference type="AlphaFoldDB" id="A0AAV1GXF3"/>
<dbReference type="FunFam" id="1.10.10.60:FF:000042">
    <property type="entry name" value="Transcriptional activator Myb isoform A"/>
    <property type="match status" value="1"/>
</dbReference>
<feature type="region of interest" description="Disordered" evidence="10">
    <location>
        <begin position="471"/>
        <end position="514"/>
    </location>
</feature>
<dbReference type="Pfam" id="PF09316">
    <property type="entry name" value="Cmyb_C"/>
    <property type="match status" value="1"/>
</dbReference>
<dbReference type="GO" id="GO:0000978">
    <property type="term" value="F:RNA polymerase II cis-regulatory region sequence-specific DNA binding"/>
    <property type="evidence" value="ECO:0007669"/>
    <property type="project" value="TreeGrafter"/>
</dbReference>
<dbReference type="CDD" id="cd00167">
    <property type="entry name" value="SANT"/>
    <property type="match status" value="3"/>
</dbReference>
<evidence type="ECO:0000256" key="5">
    <source>
        <dbReference type="ARBA" id="ARBA00023159"/>
    </source>
</evidence>
<sequence length="691" mass="78309">MSTCLHAGRTNPALIVKVRAQRNLRAALHINMARRPRNSVYSSEEDEEETEMYEHDYDGSMAKAGKRHLGKTRWTREEDEKLKKLVELNGSEDWKLIASLLTNRTDVQCQHRWQKVLNPELIKGPWTKEEDQRVIELVQKYGAKRWSVIAKHLKGRIGKQCRERWHNHLNPEVKKTSWTEEEDRIIYQAHEKLGNRWAEIAKLLPGRTDNAIKNHWNSTMRRKVEQEGYLQSSAKNSNSSLSISHGYIKTNSHIMSFPHHSPSHAQLPPSPPLNYTYITETHRVPFPLALHLNIMNIPQPATAAIQRHYSEEDPEKEQRVKEIERLLMSTEDELRGQPSLPMTLPYPSWICHSSLTDSSEGMGMLLPHHQAAAPALPLDQSCLPEESASAARAHSNNNRNSNNNNNNGSNSHHSSPAFSNTMPEFMESVIDSSLSSLEERSALRTDRVSPSQSSRTAHEVWAGLICTTPKPPAGRNLPFSPSQFLNQSMSSEHSDNDSVPMSSPVDTKPLIDPSIRPQKENEMFRTPNIRRSILESSPCTPTPFRSSLALQEAKYGPLKLLNTPMEQQMVESIKQEPMECAIEQPPLKKIKQEVESPCERSPCMQWEGQDLHTQLFSPSGPAQEVPDLLTSSILSDDAHKAFHSSHRGMSSPLQQLSSWEQATCGKTEEHILGSEQSHKYINTYSARTLVM</sequence>
<dbReference type="InterPro" id="IPR001005">
    <property type="entry name" value="SANT/Myb"/>
</dbReference>
<feature type="domain" description="HTH myb-type" evidence="12">
    <location>
        <begin position="174"/>
        <end position="224"/>
    </location>
</feature>
<keyword evidence="3" id="KW-0805">Transcription regulation</keyword>
<dbReference type="InterPro" id="IPR009057">
    <property type="entry name" value="Homeodomain-like_sf"/>
</dbReference>